<keyword evidence="3" id="KW-1185">Reference proteome</keyword>
<evidence type="ECO:0000313" key="2">
    <source>
        <dbReference type="EMBL" id="MFC6094549.1"/>
    </source>
</evidence>
<name>A0ABW1PGT0_9PSEU</name>
<reference evidence="3" key="1">
    <citation type="journal article" date="2019" name="Int. J. Syst. Evol. Microbiol.">
        <title>The Global Catalogue of Microorganisms (GCM) 10K type strain sequencing project: providing services to taxonomists for standard genome sequencing and annotation.</title>
        <authorList>
            <consortium name="The Broad Institute Genomics Platform"/>
            <consortium name="The Broad Institute Genome Sequencing Center for Infectious Disease"/>
            <person name="Wu L."/>
            <person name="Ma J."/>
        </authorList>
    </citation>
    <scope>NUCLEOTIDE SEQUENCE [LARGE SCALE GENOMIC DNA]</scope>
    <source>
        <strain evidence="3">CGMCC 4.7246</strain>
    </source>
</reference>
<organism evidence="2 3">
    <name type="scientific">Saccharothrix lopnurensis</name>
    <dbReference type="NCBI Taxonomy" id="1670621"/>
    <lineage>
        <taxon>Bacteria</taxon>
        <taxon>Bacillati</taxon>
        <taxon>Actinomycetota</taxon>
        <taxon>Actinomycetes</taxon>
        <taxon>Pseudonocardiales</taxon>
        <taxon>Pseudonocardiaceae</taxon>
        <taxon>Saccharothrix</taxon>
    </lineage>
</organism>
<keyword evidence="1" id="KW-0732">Signal</keyword>
<gene>
    <name evidence="2" type="ORF">ACFP3R_35235</name>
</gene>
<dbReference type="RefSeq" id="WP_380642901.1">
    <property type="nucleotide sequence ID" value="NZ_JBHSQO010000066.1"/>
</dbReference>
<sequence length="306" mass="34261">MHTITGRARLGVVGAAVVLASVVTAVPASAAPPFDPGLGRTPYQPDKMLVDPIATDSGDVENRYGFNLLQFRGVRNPAYYELVDHYTVKLYRNRRGLPEDDSRVKREKKWLKGVDDVMSTVVLETNKWVGGRLEYLGYDEEPYLTTPRPANQISITFDPQLTGSIGIAFPGTTADRRGLVYTGGNISFAFLSAWDDLAERSLDGEREARYDIALKVMHELAHMMGLNHYREEFHGEPTLMGPRTSNLVSSWNDVLTRGDKAGLLAMAGWRERAKKCGERGECERIWYKDDGVAWPPSPPDHRYDRG</sequence>
<evidence type="ECO:0000313" key="3">
    <source>
        <dbReference type="Proteomes" id="UP001596220"/>
    </source>
</evidence>
<comment type="caution">
    <text evidence="2">The sequence shown here is derived from an EMBL/GenBank/DDBJ whole genome shotgun (WGS) entry which is preliminary data.</text>
</comment>
<feature type="chain" id="PRO_5045850319" description="Matrixin" evidence="1">
    <location>
        <begin position="31"/>
        <end position="306"/>
    </location>
</feature>
<dbReference type="SUPFAM" id="SSF55486">
    <property type="entry name" value="Metalloproteases ('zincins'), catalytic domain"/>
    <property type="match status" value="1"/>
</dbReference>
<dbReference type="EMBL" id="JBHSQO010000066">
    <property type="protein sequence ID" value="MFC6094549.1"/>
    <property type="molecule type" value="Genomic_DNA"/>
</dbReference>
<evidence type="ECO:0008006" key="4">
    <source>
        <dbReference type="Google" id="ProtNLM"/>
    </source>
</evidence>
<proteinExistence type="predicted"/>
<evidence type="ECO:0000256" key="1">
    <source>
        <dbReference type="SAM" id="SignalP"/>
    </source>
</evidence>
<dbReference type="Proteomes" id="UP001596220">
    <property type="component" value="Unassembled WGS sequence"/>
</dbReference>
<accession>A0ABW1PGT0</accession>
<protein>
    <recommendedName>
        <fullName evidence="4">Matrixin</fullName>
    </recommendedName>
</protein>
<feature type="signal peptide" evidence="1">
    <location>
        <begin position="1"/>
        <end position="30"/>
    </location>
</feature>